<sequence length="227" mass="21612">MGSGHAPPMVAPQPLTTLLAATLLVPLLTAPAPGPSATGAPPAPAGQTAARGYVAPVPGPVVHLFDLPARRWEPGHRGVDLQAPAGAAVASPGPGTVTFAGPVAGKPVVVVTHPDGLRSSLEPVTATVPAGTAVAAGDPVGVLSTGPGDAANPDHCSPASPAVSTGVGLLGTGAGTGAGTGPRTGAGAPAAAAGGTCVHWGVRRGDVYLDPLVLLGLAAPIVLLPAR</sequence>
<evidence type="ECO:0000256" key="1">
    <source>
        <dbReference type="ARBA" id="ARBA00022729"/>
    </source>
</evidence>
<dbReference type="AlphaFoldDB" id="A0A2W5WV76"/>
<dbReference type="Proteomes" id="UP000248783">
    <property type="component" value="Unassembled WGS sequence"/>
</dbReference>
<dbReference type="Pfam" id="PF01551">
    <property type="entry name" value="Peptidase_M23"/>
    <property type="match status" value="1"/>
</dbReference>
<evidence type="ECO:0000313" key="3">
    <source>
        <dbReference type="EMBL" id="PZR55369.1"/>
    </source>
</evidence>
<dbReference type="PANTHER" id="PTHR21666:SF289">
    <property type="entry name" value="L-ALA--D-GLU ENDOPEPTIDASE"/>
    <property type="match status" value="1"/>
</dbReference>
<dbReference type="GO" id="GO:0004222">
    <property type="term" value="F:metalloendopeptidase activity"/>
    <property type="evidence" value="ECO:0007669"/>
    <property type="project" value="TreeGrafter"/>
</dbReference>
<accession>A0A2W5WV76</accession>
<evidence type="ECO:0000259" key="2">
    <source>
        <dbReference type="Pfam" id="PF01551"/>
    </source>
</evidence>
<dbReference type="InterPro" id="IPR016047">
    <property type="entry name" value="M23ase_b-sheet_dom"/>
</dbReference>
<protein>
    <submittedName>
        <fullName evidence="3">M23 family peptidase</fullName>
    </submittedName>
</protein>
<evidence type="ECO:0000313" key="4">
    <source>
        <dbReference type="Proteomes" id="UP000248783"/>
    </source>
</evidence>
<keyword evidence="1" id="KW-0732">Signal</keyword>
<proteinExistence type="predicted"/>
<name>A0A2W5WV76_9MICO</name>
<dbReference type="EMBL" id="QKWH01000001">
    <property type="protein sequence ID" value="PZR55369.1"/>
    <property type="molecule type" value="Genomic_DNA"/>
</dbReference>
<dbReference type="PANTHER" id="PTHR21666">
    <property type="entry name" value="PEPTIDASE-RELATED"/>
    <property type="match status" value="1"/>
</dbReference>
<comment type="caution">
    <text evidence="3">The sequence shown here is derived from an EMBL/GenBank/DDBJ whole genome shotgun (WGS) entry which is preliminary data.</text>
</comment>
<keyword evidence="4" id="KW-1185">Reference proteome</keyword>
<dbReference type="InterPro" id="IPR050570">
    <property type="entry name" value="Cell_wall_metabolism_enzyme"/>
</dbReference>
<feature type="domain" description="M23ase beta-sheet core" evidence="2">
    <location>
        <begin position="75"/>
        <end position="144"/>
    </location>
</feature>
<dbReference type="Gene3D" id="2.70.70.10">
    <property type="entry name" value="Glucose Permease (Domain IIA)"/>
    <property type="match status" value="1"/>
</dbReference>
<dbReference type="SUPFAM" id="SSF51261">
    <property type="entry name" value="Duplicated hybrid motif"/>
    <property type="match status" value="1"/>
</dbReference>
<gene>
    <name evidence="3" type="ORF">DNL40_03115</name>
</gene>
<dbReference type="CDD" id="cd12797">
    <property type="entry name" value="M23_peptidase"/>
    <property type="match status" value="1"/>
</dbReference>
<organism evidence="3 4">
    <name type="scientific">Xylanimonas oleitrophica</name>
    <dbReference type="NCBI Taxonomy" id="2607479"/>
    <lineage>
        <taxon>Bacteria</taxon>
        <taxon>Bacillati</taxon>
        <taxon>Actinomycetota</taxon>
        <taxon>Actinomycetes</taxon>
        <taxon>Micrococcales</taxon>
        <taxon>Promicromonosporaceae</taxon>
        <taxon>Xylanimonas</taxon>
    </lineage>
</organism>
<reference evidence="3 4" key="1">
    <citation type="submission" date="2018-06" db="EMBL/GenBank/DDBJ databases">
        <title>Whole genome sequencing of a novel hydrocarbon degrading bacterial strain, PW21 isolated from oil contaminated produced water sample.</title>
        <authorList>
            <person name="Nagkirti P."/>
            <person name="Shaikh A."/>
            <person name="Gowdaman V."/>
            <person name="Engineer A.E."/>
            <person name="Dagar S."/>
            <person name="Dhakephalkar P.K."/>
        </authorList>
    </citation>
    <scope>NUCLEOTIDE SEQUENCE [LARGE SCALE GENOMIC DNA]</scope>
    <source>
        <strain evidence="3 4">PW21</strain>
    </source>
</reference>
<dbReference type="InterPro" id="IPR011055">
    <property type="entry name" value="Dup_hybrid_motif"/>
</dbReference>